<evidence type="ECO:0000313" key="2">
    <source>
        <dbReference type="EMBL" id="EDV00569.1"/>
    </source>
</evidence>
<accession>B3JKD2</accession>
<reference evidence="2 3" key="1">
    <citation type="submission" date="2008-04" db="EMBL/GenBank/DDBJ databases">
        <title>Draft genome sequence of Bacteroides coprocola (DSM 17136).</title>
        <authorList>
            <person name="Sudarsanam P."/>
            <person name="Ley R."/>
            <person name="Guruge J."/>
            <person name="Turnbaugh P.J."/>
            <person name="Mahowald M."/>
            <person name="Liep D."/>
            <person name="Gordon J."/>
        </authorList>
    </citation>
    <scope>NUCLEOTIDE SEQUENCE [LARGE SCALE GENOMIC DNA]</scope>
    <source>
        <strain evidence="2 3">DSM 17136</strain>
    </source>
</reference>
<dbReference type="EMBL" id="ABIY02000094">
    <property type="protein sequence ID" value="EDV00569.1"/>
    <property type="molecule type" value="Genomic_DNA"/>
</dbReference>
<reference evidence="2 3" key="2">
    <citation type="submission" date="2008-04" db="EMBL/GenBank/DDBJ databases">
        <authorList>
            <person name="Fulton L."/>
            <person name="Clifton S."/>
            <person name="Fulton B."/>
            <person name="Xu J."/>
            <person name="Minx P."/>
            <person name="Pepin K.H."/>
            <person name="Johnson M."/>
            <person name="Thiruvilangam P."/>
            <person name="Bhonagiri V."/>
            <person name="Nash W.E."/>
            <person name="Mardis E.R."/>
            <person name="Wilson R.K."/>
        </authorList>
    </citation>
    <scope>NUCLEOTIDE SEQUENCE [LARGE SCALE GENOMIC DNA]</scope>
    <source>
        <strain evidence="2 3">DSM 17136</strain>
    </source>
</reference>
<dbReference type="Proteomes" id="UP000003146">
    <property type="component" value="Unassembled WGS sequence"/>
</dbReference>
<dbReference type="AlphaFoldDB" id="B3JKD2"/>
<dbReference type="GO" id="GO:0030246">
    <property type="term" value="F:carbohydrate binding"/>
    <property type="evidence" value="ECO:0007669"/>
    <property type="project" value="InterPro"/>
</dbReference>
<dbReference type="GeneID" id="79859243"/>
<evidence type="ECO:0000259" key="1">
    <source>
        <dbReference type="Pfam" id="PF03632"/>
    </source>
</evidence>
<dbReference type="GO" id="GO:0016757">
    <property type="term" value="F:glycosyltransferase activity"/>
    <property type="evidence" value="ECO:0007669"/>
    <property type="project" value="UniProtKB-ARBA"/>
</dbReference>
<dbReference type="InterPro" id="IPR011013">
    <property type="entry name" value="Gal_mutarotase_sf_dom"/>
</dbReference>
<dbReference type="STRING" id="470145.BACCOP_02361"/>
<dbReference type="SUPFAM" id="SSF74650">
    <property type="entry name" value="Galactose mutarotase-like"/>
    <property type="match status" value="1"/>
</dbReference>
<feature type="domain" description="Glycoside hydrolase family 65 central catalytic" evidence="1">
    <location>
        <begin position="306"/>
        <end position="529"/>
    </location>
</feature>
<name>B3JKD2_9BACT</name>
<dbReference type="RefSeq" id="WP_007567431.1">
    <property type="nucleotide sequence ID" value="NZ_DS981460.1"/>
</dbReference>
<organism evidence="2 3">
    <name type="scientific">Phocaeicola coprocola DSM 17136</name>
    <dbReference type="NCBI Taxonomy" id="470145"/>
    <lineage>
        <taxon>Bacteria</taxon>
        <taxon>Pseudomonadati</taxon>
        <taxon>Bacteroidota</taxon>
        <taxon>Bacteroidia</taxon>
        <taxon>Bacteroidales</taxon>
        <taxon>Bacteroidaceae</taxon>
        <taxon>Phocaeicola</taxon>
    </lineage>
</organism>
<evidence type="ECO:0000313" key="3">
    <source>
        <dbReference type="Proteomes" id="UP000003146"/>
    </source>
</evidence>
<dbReference type="Gene3D" id="2.70.98.40">
    <property type="entry name" value="Glycoside hydrolase, family 65, N-terminal domain"/>
    <property type="match status" value="1"/>
</dbReference>
<gene>
    <name evidence="2" type="ORF">BACCOP_02361</name>
</gene>
<proteinExistence type="predicted"/>
<keyword evidence="2" id="KW-0378">Hydrolase</keyword>
<dbReference type="InterPro" id="IPR008928">
    <property type="entry name" value="6-hairpin_glycosidase_sf"/>
</dbReference>
<dbReference type="eggNOG" id="COG1554">
    <property type="taxonomic scope" value="Bacteria"/>
</dbReference>
<dbReference type="InterPro" id="IPR037018">
    <property type="entry name" value="GH65_N"/>
</dbReference>
<sequence>MKITMRIHALCFILGIILSATSIRAEEERLWQLHAVDIQAPYAPAPMANGCIGILPQKEPFAVEHVMLNHVFDAASPHVVSRVMRGINPFCLSMKIDNKKVDTSNISDWQQTIDMRRAVHQTSFQTLEKADVSYELCALRNLPYAGLIRVTVQACKDMLLEVRSGMGIPDDYSQSSIRHREMEADGNRMYMLESDATSRFGYRRVASTSSFLFNGEQIKPMYDEATRELFFSIQLKKGETFCFSLVGSVCSSRDFFDPYNEAERQVIYAVHEGEEALMQAHYRLWDELWQGDIRIEGDDDAQRIVRFALFNLYSSCRGGSRLSIPPMGLSLQGYNGHIFWDTELWMYPPMLLLNQDIARSMLDYRFDRLPAARKKALAYGYRGAMFPWESDDSGEEATPTHALTGPFEHHITADIGIACWNYYCVTRDMRWLQREGYPLLKEIADFWASRVTRNQDGSYSIHNVTGADEYANGVTDNAFTNGAASLALKYACQAAEICGEKVPEIWREIGENIRILQFENGVTREHSTYKGEMIKQADANLLAYPLGVITDEYRQRQDLEYYAERIDQKDGPAMSYSVYCVQYARMGEADKAYEMFRRCYEPNLKKPFGVISETPTSNNPYFMTGAGGLLQAVLNGFCGLQITDEGIVQLPSALPSHWKRVTVTGVGSDKKTYVRER</sequence>
<comment type="caution">
    <text evidence="2">The sequence shown here is derived from an EMBL/GenBank/DDBJ whole genome shotgun (WGS) entry which is preliminary data.</text>
</comment>
<dbReference type="HOGENOM" id="CLU_006285_4_2_10"/>
<dbReference type="GO" id="GO:0004553">
    <property type="term" value="F:hydrolase activity, hydrolyzing O-glycosyl compounds"/>
    <property type="evidence" value="ECO:0007669"/>
    <property type="project" value="TreeGrafter"/>
</dbReference>
<dbReference type="GO" id="GO:0005975">
    <property type="term" value="P:carbohydrate metabolic process"/>
    <property type="evidence" value="ECO:0007669"/>
    <property type="project" value="InterPro"/>
</dbReference>
<dbReference type="Pfam" id="PF03632">
    <property type="entry name" value="Glyco_hydro_65m"/>
    <property type="match status" value="1"/>
</dbReference>
<dbReference type="PANTHER" id="PTHR11051:SF8">
    <property type="entry name" value="PROTEIN-GLUCOSYLGALACTOSYLHYDROXYLYSINE GLUCOSIDASE"/>
    <property type="match status" value="1"/>
</dbReference>
<dbReference type="SUPFAM" id="SSF48208">
    <property type="entry name" value="Six-hairpin glycosidases"/>
    <property type="match status" value="1"/>
</dbReference>
<dbReference type="InterPro" id="IPR012341">
    <property type="entry name" value="6hp_glycosidase-like_sf"/>
</dbReference>
<dbReference type="InterPro" id="IPR005195">
    <property type="entry name" value="Glyco_hydro_65_M"/>
</dbReference>
<dbReference type="PANTHER" id="PTHR11051">
    <property type="entry name" value="GLYCOSYL HYDROLASE-RELATED"/>
    <property type="match status" value="1"/>
</dbReference>
<dbReference type="Gene3D" id="1.50.10.10">
    <property type="match status" value="1"/>
</dbReference>
<protein>
    <submittedName>
        <fullName evidence="2">Glycosyl hydrolase family 65 central catalytic domain protein</fullName>
    </submittedName>
</protein>